<dbReference type="GO" id="GO:0030170">
    <property type="term" value="F:pyridoxal phosphate binding"/>
    <property type="evidence" value="ECO:0007669"/>
    <property type="project" value="UniProtKB-UniRule"/>
</dbReference>
<evidence type="ECO:0000313" key="10">
    <source>
        <dbReference type="EMBL" id="MBK1816897.1"/>
    </source>
</evidence>
<dbReference type="InterPro" id="IPR020578">
    <property type="entry name" value="Aminotrans_V_PyrdxlP_BS"/>
</dbReference>
<dbReference type="AlphaFoldDB" id="A0A934R4Q7"/>
<sequence length="405" mass="43772">MFQLDSLISDFPILDQTIQGRRLVYLDNAATTQKPMAVLLASRHYYEAVNSNIHRGTHYLARLATEAFEKARQTVAGHLNAATPDEVIFTSGTTDGINLVANVLALSGRIRPGDEILISTLEHHSNIVPWQMLCERTGGVLKIIPCHEDGSLDQEAFLALLNERTRILSLTWISNSFGTVNPIAEMTAAAKNAGALVLIDAAQATAHMHINVQALGIDFLALSGHKVYAPTGIGVLWGRADVLNSLPPWRGGGEMIKEVTFEKTSYNELPFKFEAGTPNIEGAIALAAALDFLNGTGLSAIQKHERELIRSAADALSSIPGIRFYGPDDRAGALSFNVEGVHQYDLGTLMDQMGVAVRTGHHCCQPLMARFGITGTVRASFAVYNTDKDVEALAEAVGRSVAMLR</sequence>
<dbReference type="InterPro" id="IPR010970">
    <property type="entry name" value="Cys_dSase_SufS"/>
</dbReference>
<dbReference type="EMBL" id="JAENIK010000011">
    <property type="protein sequence ID" value="MBK1816897.1"/>
    <property type="molecule type" value="Genomic_DNA"/>
</dbReference>
<evidence type="ECO:0000256" key="2">
    <source>
        <dbReference type="ARBA" id="ARBA00002824"/>
    </source>
</evidence>
<dbReference type="Proteomes" id="UP000600139">
    <property type="component" value="Unassembled WGS sequence"/>
</dbReference>
<dbReference type="CDD" id="cd06453">
    <property type="entry name" value="SufS_like"/>
    <property type="match status" value="1"/>
</dbReference>
<feature type="domain" description="Aminotransferase class V" evidence="9">
    <location>
        <begin position="24"/>
        <end position="393"/>
    </location>
</feature>
<accession>A0A934R4Q7</accession>
<comment type="catalytic activity">
    <reaction evidence="6 8">
        <text>(sulfur carrier)-H + L-cysteine = (sulfur carrier)-SH + L-alanine</text>
        <dbReference type="Rhea" id="RHEA:43892"/>
        <dbReference type="Rhea" id="RHEA-COMP:14737"/>
        <dbReference type="Rhea" id="RHEA-COMP:14739"/>
        <dbReference type="ChEBI" id="CHEBI:29917"/>
        <dbReference type="ChEBI" id="CHEBI:35235"/>
        <dbReference type="ChEBI" id="CHEBI:57972"/>
        <dbReference type="ChEBI" id="CHEBI:64428"/>
        <dbReference type="EC" id="2.8.1.7"/>
    </reaction>
</comment>
<comment type="function">
    <text evidence="2 8">Catalyzes the removal of elemental sulfur and selenium atoms from L-cysteine, L-cystine, L-selenocysteine, and L-selenocystine to produce L-alanine.</text>
</comment>
<dbReference type="PANTHER" id="PTHR43586">
    <property type="entry name" value="CYSTEINE DESULFURASE"/>
    <property type="match status" value="1"/>
</dbReference>
<comment type="caution">
    <text evidence="10">The sequence shown here is derived from an EMBL/GenBank/DDBJ whole genome shotgun (WGS) entry which is preliminary data.</text>
</comment>
<evidence type="ECO:0000259" key="9">
    <source>
        <dbReference type="Pfam" id="PF00266"/>
    </source>
</evidence>
<keyword evidence="5 8" id="KW-0663">Pyridoxal phosphate</keyword>
<organism evidence="10 11">
    <name type="scientific">Luteolibacter yonseiensis</name>
    <dbReference type="NCBI Taxonomy" id="1144680"/>
    <lineage>
        <taxon>Bacteria</taxon>
        <taxon>Pseudomonadati</taxon>
        <taxon>Verrucomicrobiota</taxon>
        <taxon>Verrucomicrobiia</taxon>
        <taxon>Verrucomicrobiales</taxon>
        <taxon>Verrucomicrobiaceae</taxon>
        <taxon>Luteolibacter</taxon>
    </lineage>
</organism>
<dbReference type="Pfam" id="PF00266">
    <property type="entry name" value="Aminotran_5"/>
    <property type="match status" value="1"/>
</dbReference>
<dbReference type="InterPro" id="IPR016454">
    <property type="entry name" value="Cysteine_dSase"/>
</dbReference>
<gene>
    <name evidence="10" type="ORF">JIN84_14825</name>
</gene>
<dbReference type="RefSeq" id="WP_200351821.1">
    <property type="nucleotide sequence ID" value="NZ_BAABHZ010000006.1"/>
</dbReference>
<dbReference type="Gene3D" id="3.90.1150.10">
    <property type="entry name" value="Aspartate Aminotransferase, domain 1"/>
    <property type="match status" value="1"/>
</dbReference>
<evidence type="ECO:0000313" key="11">
    <source>
        <dbReference type="Proteomes" id="UP000600139"/>
    </source>
</evidence>
<dbReference type="PANTHER" id="PTHR43586:SF8">
    <property type="entry name" value="CYSTEINE DESULFURASE 1, CHLOROPLASTIC"/>
    <property type="match status" value="1"/>
</dbReference>
<evidence type="ECO:0000256" key="8">
    <source>
        <dbReference type="RuleBase" id="RU004506"/>
    </source>
</evidence>
<proteinExistence type="inferred from homology"/>
<keyword evidence="11" id="KW-1185">Reference proteome</keyword>
<protein>
    <recommendedName>
        <fullName evidence="8">Cysteine desulfurase</fullName>
        <ecNumber evidence="8">2.8.1.7</ecNumber>
    </recommendedName>
</protein>
<comment type="cofactor">
    <cofactor evidence="1 7">
        <name>pyridoxal 5'-phosphate</name>
        <dbReference type="ChEBI" id="CHEBI:597326"/>
    </cofactor>
</comment>
<dbReference type="InterPro" id="IPR015424">
    <property type="entry name" value="PyrdxlP-dep_Trfase"/>
</dbReference>
<dbReference type="PIRSF" id="PIRSF005572">
    <property type="entry name" value="NifS"/>
    <property type="match status" value="1"/>
</dbReference>
<dbReference type="GO" id="GO:0006534">
    <property type="term" value="P:cysteine metabolic process"/>
    <property type="evidence" value="ECO:0007669"/>
    <property type="project" value="UniProtKB-UniRule"/>
</dbReference>
<name>A0A934R4Q7_9BACT</name>
<dbReference type="GO" id="GO:0031071">
    <property type="term" value="F:cysteine desulfurase activity"/>
    <property type="evidence" value="ECO:0007669"/>
    <property type="project" value="UniProtKB-UniRule"/>
</dbReference>
<dbReference type="SUPFAM" id="SSF53383">
    <property type="entry name" value="PLP-dependent transferases"/>
    <property type="match status" value="1"/>
</dbReference>
<evidence type="ECO:0000256" key="4">
    <source>
        <dbReference type="ARBA" id="ARBA00022679"/>
    </source>
</evidence>
<dbReference type="Gene3D" id="3.40.640.10">
    <property type="entry name" value="Type I PLP-dependent aspartate aminotransferase-like (Major domain)"/>
    <property type="match status" value="1"/>
</dbReference>
<evidence type="ECO:0000256" key="6">
    <source>
        <dbReference type="ARBA" id="ARBA00050776"/>
    </source>
</evidence>
<dbReference type="PROSITE" id="PS00595">
    <property type="entry name" value="AA_TRANSFER_CLASS_5"/>
    <property type="match status" value="1"/>
</dbReference>
<dbReference type="InterPro" id="IPR000192">
    <property type="entry name" value="Aminotrans_V_dom"/>
</dbReference>
<reference evidence="10" key="1">
    <citation type="submission" date="2021-01" db="EMBL/GenBank/DDBJ databases">
        <title>Modified the classification status of verrucomicrobia.</title>
        <authorList>
            <person name="Feng X."/>
        </authorList>
    </citation>
    <scope>NUCLEOTIDE SEQUENCE</scope>
    <source>
        <strain evidence="10">JCM 18052</strain>
    </source>
</reference>
<evidence type="ECO:0000256" key="3">
    <source>
        <dbReference type="ARBA" id="ARBA00010447"/>
    </source>
</evidence>
<dbReference type="NCBIfam" id="TIGR01979">
    <property type="entry name" value="sufS"/>
    <property type="match status" value="1"/>
</dbReference>
<evidence type="ECO:0000256" key="5">
    <source>
        <dbReference type="ARBA" id="ARBA00022898"/>
    </source>
</evidence>
<dbReference type="InterPro" id="IPR015421">
    <property type="entry name" value="PyrdxlP-dep_Trfase_major"/>
</dbReference>
<comment type="similarity">
    <text evidence="3 8">Belongs to the class-V pyridoxal-phosphate-dependent aminotransferase family. Csd subfamily.</text>
</comment>
<evidence type="ECO:0000256" key="7">
    <source>
        <dbReference type="RuleBase" id="RU004504"/>
    </source>
</evidence>
<evidence type="ECO:0000256" key="1">
    <source>
        <dbReference type="ARBA" id="ARBA00001933"/>
    </source>
</evidence>
<dbReference type="InterPro" id="IPR015422">
    <property type="entry name" value="PyrdxlP-dep_Trfase_small"/>
</dbReference>
<dbReference type="EC" id="2.8.1.7" evidence="8"/>
<keyword evidence="4 8" id="KW-0808">Transferase</keyword>